<dbReference type="GO" id="GO:0022625">
    <property type="term" value="C:cytosolic large ribosomal subunit"/>
    <property type="evidence" value="ECO:0007669"/>
    <property type="project" value="TreeGrafter"/>
</dbReference>
<dbReference type="InterPro" id="IPR020930">
    <property type="entry name" value="Ribosomal_uL5_bac-type"/>
</dbReference>
<gene>
    <name evidence="8" type="ORF">METZ01_LOCUS38984</name>
</gene>
<evidence type="ECO:0000256" key="4">
    <source>
        <dbReference type="ARBA" id="ARBA00023274"/>
    </source>
</evidence>
<keyword evidence="2" id="KW-0694">RNA-binding</keyword>
<evidence type="ECO:0000256" key="3">
    <source>
        <dbReference type="ARBA" id="ARBA00022980"/>
    </source>
</evidence>
<dbReference type="InterPro" id="IPR029751">
    <property type="entry name" value="Ribosomal_L25_dom"/>
</dbReference>
<dbReference type="PANTHER" id="PTHR33284:SF1">
    <property type="entry name" value="RIBOSOMAL PROTEIN L25_GLN-TRNA SYNTHETASE, ANTI-CODON-BINDING DOMAIN-CONTAINING PROTEIN"/>
    <property type="match status" value="1"/>
</dbReference>
<feature type="domain" description="Large ribosomal subunit protein bL25 beta" evidence="7">
    <location>
        <begin position="99"/>
        <end position="182"/>
    </location>
</feature>
<dbReference type="InterPro" id="IPR001021">
    <property type="entry name" value="Ribosomal_bL25_long"/>
</dbReference>
<dbReference type="NCBIfam" id="TIGR00731">
    <property type="entry name" value="bL25_bact_ctc"/>
    <property type="match status" value="1"/>
</dbReference>
<evidence type="ECO:0000256" key="2">
    <source>
        <dbReference type="ARBA" id="ARBA00022884"/>
    </source>
</evidence>
<dbReference type="Pfam" id="PF14693">
    <property type="entry name" value="Ribosomal_TL5_C"/>
    <property type="match status" value="1"/>
</dbReference>
<dbReference type="GO" id="GO:0003735">
    <property type="term" value="F:structural constituent of ribosome"/>
    <property type="evidence" value="ECO:0007669"/>
    <property type="project" value="InterPro"/>
</dbReference>
<feature type="region of interest" description="Disordered" evidence="5">
    <location>
        <begin position="179"/>
        <end position="232"/>
    </location>
</feature>
<dbReference type="InterPro" id="IPR011035">
    <property type="entry name" value="Ribosomal_bL25/Gln-tRNA_synth"/>
</dbReference>
<dbReference type="AlphaFoldDB" id="A0A381R3M7"/>
<evidence type="ECO:0000256" key="5">
    <source>
        <dbReference type="SAM" id="MobiDB-lite"/>
    </source>
</evidence>
<dbReference type="Gene3D" id="2.40.240.10">
    <property type="entry name" value="Ribosomal Protein L25, Chain P"/>
    <property type="match status" value="1"/>
</dbReference>
<reference evidence="8" key="1">
    <citation type="submission" date="2018-05" db="EMBL/GenBank/DDBJ databases">
        <authorList>
            <person name="Lanie J.A."/>
            <person name="Ng W.-L."/>
            <person name="Kazmierczak K.M."/>
            <person name="Andrzejewski T.M."/>
            <person name="Davidsen T.M."/>
            <person name="Wayne K.J."/>
            <person name="Tettelin H."/>
            <person name="Glass J.I."/>
            <person name="Rusch D."/>
            <person name="Podicherti R."/>
            <person name="Tsui H.-C.T."/>
            <person name="Winkler M.E."/>
        </authorList>
    </citation>
    <scope>NUCLEOTIDE SEQUENCE</scope>
</reference>
<evidence type="ECO:0000259" key="7">
    <source>
        <dbReference type="Pfam" id="PF14693"/>
    </source>
</evidence>
<dbReference type="HAMAP" id="MF_01334">
    <property type="entry name" value="Ribosomal_bL25_CTC"/>
    <property type="match status" value="1"/>
</dbReference>
<dbReference type="GO" id="GO:0006412">
    <property type="term" value="P:translation"/>
    <property type="evidence" value="ECO:0007669"/>
    <property type="project" value="InterPro"/>
</dbReference>
<name>A0A381R3M7_9ZZZZ</name>
<dbReference type="GO" id="GO:0008097">
    <property type="term" value="F:5S rRNA binding"/>
    <property type="evidence" value="ECO:0007669"/>
    <property type="project" value="InterPro"/>
</dbReference>
<keyword evidence="4" id="KW-0687">Ribonucleoprotein</keyword>
<feature type="compositionally biased region" description="Acidic residues" evidence="5">
    <location>
        <begin position="186"/>
        <end position="210"/>
    </location>
</feature>
<feature type="domain" description="Large ribosomal subunit protein bL25 L25" evidence="6">
    <location>
        <begin position="9"/>
        <end position="91"/>
    </location>
</feature>
<organism evidence="8">
    <name type="scientific">marine metagenome</name>
    <dbReference type="NCBI Taxonomy" id="408172"/>
    <lineage>
        <taxon>unclassified sequences</taxon>
        <taxon>metagenomes</taxon>
        <taxon>ecological metagenomes</taxon>
    </lineage>
</organism>
<dbReference type="CDD" id="cd00495">
    <property type="entry name" value="Ribosomal_L25_TL5_CTC"/>
    <property type="match status" value="1"/>
</dbReference>
<dbReference type="SUPFAM" id="SSF50715">
    <property type="entry name" value="Ribosomal protein L25-like"/>
    <property type="match status" value="1"/>
</dbReference>
<accession>A0A381R3M7</accession>
<dbReference type="InterPro" id="IPR020056">
    <property type="entry name" value="Rbsml_bL25/Gln-tRNA_synth_N"/>
</dbReference>
<evidence type="ECO:0000256" key="1">
    <source>
        <dbReference type="ARBA" id="ARBA00022730"/>
    </source>
</evidence>
<keyword evidence="3" id="KW-0689">Ribosomal protein</keyword>
<keyword evidence="1" id="KW-0699">rRNA-binding</keyword>
<proteinExistence type="inferred from homology"/>
<dbReference type="InterPro" id="IPR037121">
    <property type="entry name" value="Ribosomal_bL25_C"/>
</dbReference>
<dbReference type="EMBL" id="UINC01001666">
    <property type="protein sequence ID" value="SUZ86130.1"/>
    <property type="molecule type" value="Genomic_DNA"/>
</dbReference>
<evidence type="ECO:0000313" key="8">
    <source>
        <dbReference type="EMBL" id="SUZ86130.1"/>
    </source>
</evidence>
<sequence length="232" mass="25675">MASYYKLPIEIRTGSGASLARELRRNGKIPANYYYSGEANQNLAIDKKAFNHAIHSGQQVFEVDINNETIYIMIKDIQYHSVTEEVMHVDLMRIRRTEKMTFSIPLVLEGDAVGIEEGGIVAQVATTIDVECYPNDVPESITVDISGLEFNSAMAAEEIVLPVDTVLVSAENTTIVTCNPPKAEVEPEPVEDEEIELAEGEEATDEETTDEDSKSDEKPKKDADQDESSEES</sequence>
<dbReference type="InterPro" id="IPR020057">
    <property type="entry name" value="Ribosomal_bL25_b-dom"/>
</dbReference>
<evidence type="ECO:0000259" key="6">
    <source>
        <dbReference type="Pfam" id="PF01386"/>
    </source>
</evidence>
<feature type="compositionally biased region" description="Basic and acidic residues" evidence="5">
    <location>
        <begin position="211"/>
        <end position="223"/>
    </location>
</feature>
<dbReference type="PANTHER" id="PTHR33284">
    <property type="entry name" value="RIBOSOMAL PROTEIN L25/GLN-TRNA SYNTHETASE, ANTI-CODON-BINDING DOMAIN-CONTAINING PROTEIN"/>
    <property type="match status" value="1"/>
</dbReference>
<protein>
    <submittedName>
        <fullName evidence="8">Uncharacterized protein</fullName>
    </submittedName>
</protein>
<dbReference type="Pfam" id="PF01386">
    <property type="entry name" value="Ribosomal_L25p"/>
    <property type="match status" value="1"/>
</dbReference>
<dbReference type="Gene3D" id="2.170.120.20">
    <property type="entry name" value="Ribosomal protein L25, beta domain"/>
    <property type="match status" value="1"/>
</dbReference>